<protein>
    <submittedName>
        <fullName evidence="1">Uncharacterized protein</fullName>
    </submittedName>
</protein>
<evidence type="ECO:0000313" key="2">
    <source>
        <dbReference type="Proteomes" id="UP001606305"/>
    </source>
</evidence>
<reference evidence="1 2" key="1">
    <citation type="submission" date="2024-09" db="EMBL/GenBank/DDBJ databases">
        <title>Novel species of the genus Pelomonas and Roseateles isolated from streams.</title>
        <authorList>
            <person name="Lu H."/>
        </authorList>
    </citation>
    <scope>NUCLEOTIDE SEQUENCE [LARGE SCALE GENOMIC DNA]</scope>
    <source>
        <strain evidence="1 2">BYS96W</strain>
    </source>
</reference>
<dbReference type="RefSeq" id="WP_394491919.1">
    <property type="nucleotide sequence ID" value="NZ_JBIGIA010000027.1"/>
</dbReference>
<gene>
    <name evidence="1" type="ORF">ACG00X_22805</name>
</gene>
<dbReference type="EMBL" id="JBIGIA010000027">
    <property type="protein sequence ID" value="MFG6459674.1"/>
    <property type="molecule type" value="Genomic_DNA"/>
</dbReference>
<accession>A0ABW7GCK0</accession>
<organism evidence="1 2">
    <name type="scientific">Pelomonas nitida</name>
    <dbReference type="NCBI Taxonomy" id="3299027"/>
    <lineage>
        <taxon>Bacteria</taxon>
        <taxon>Pseudomonadati</taxon>
        <taxon>Pseudomonadota</taxon>
        <taxon>Betaproteobacteria</taxon>
        <taxon>Burkholderiales</taxon>
        <taxon>Sphaerotilaceae</taxon>
        <taxon>Roseateles</taxon>
    </lineage>
</organism>
<name>A0ABW7GCK0_9BURK</name>
<evidence type="ECO:0000313" key="1">
    <source>
        <dbReference type="EMBL" id="MFG6459674.1"/>
    </source>
</evidence>
<dbReference type="Proteomes" id="UP001606305">
    <property type="component" value="Unassembled WGS sequence"/>
</dbReference>
<proteinExistence type="predicted"/>
<comment type="caution">
    <text evidence="1">The sequence shown here is derived from an EMBL/GenBank/DDBJ whole genome shotgun (WGS) entry which is preliminary data.</text>
</comment>
<keyword evidence="2" id="KW-1185">Reference proteome</keyword>
<sequence>MSAPSKHNYLWDGTEPGWAVLEHTRDEAEVSVAFAVHGPTLNEVKALRSVCASLKALPASDVLKQLRGLRTFSLGVHESSVARKLRLKCESVGLKVEVRPAQEVRHSLINTVTKRFLLIEDEQACKAVVADALANGLGIVHSAN</sequence>